<feature type="transmembrane region" description="Helical" evidence="1">
    <location>
        <begin position="81"/>
        <end position="98"/>
    </location>
</feature>
<dbReference type="SUPFAM" id="SSF103473">
    <property type="entry name" value="MFS general substrate transporter"/>
    <property type="match status" value="1"/>
</dbReference>
<gene>
    <name evidence="2" type="ORF">ACAOBT_LOCUS32989</name>
</gene>
<sequence>MKESLNDMLQGSVSAWLQNIEIVCRDAFSLGTYLAIQPKHVIQLGGTFFTVGLLKSLIALLAIFSKASVVHISNKNNKQNVMVWCLLFSVLGNILSAATSSVLLYFVARLICVASIPVQAILKSEITKHSKDTDESSKVLMNLETIGTVGFMVGRVIGGYSGDYVTGNEYVYMSMIGNILISIVLVKSLPEEDTKQTKDSKKSKDAQKHMNIIEEAWQEMSSLFTDLSMLATSQYKDVFAIKLFVEYVSVINFNALGTTLNAEYRLPMATIGYCIVFNMTVPIVASWFVSTVRSRYYAEDSGYLRVRHFTSVLVATYAISSVTSDLPVFILAITVNSAAKSFIDSALDDLLHLKIEADQSKGKRNRTTIALKCFNNINTIAQLIGPLTSGILSCMFSIRSNFLACALFMILTNRLSET</sequence>
<reference evidence="2" key="1">
    <citation type="submission" date="2022-03" db="EMBL/GenBank/DDBJ databases">
        <authorList>
            <person name="Sayadi A."/>
        </authorList>
    </citation>
    <scope>NUCLEOTIDE SEQUENCE</scope>
</reference>
<dbReference type="PANTHER" id="PTHR23518:SF2">
    <property type="entry name" value="MAJOR FACILITATOR SUPERFAMILY TRANSPORTER"/>
    <property type="match status" value="1"/>
</dbReference>
<keyword evidence="3" id="KW-1185">Reference proteome</keyword>
<keyword evidence="1" id="KW-0812">Transmembrane</keyword>
<dbReference type="InterPro" id="IPR011701">
    <property type="entry name" value="MFS"/>
</dbReference>
<evidence type="ECO:0000256" key="1">
    <source>
        <dbReference type="SAM" id="Phobius"/>
    </source>
</evidence>
<keyword evidence="1" id="KW-0472">Membrane</keyword>
<protein>
    <submittedName>
        <fullName evidence="2">Uncharacterized protein</fullName>
    </submittedName>
</protein>
<dbReference type="OrthoDB" id="440553at2759"/>
<accession>A0A9P0MG49</accession>
<feature type="transmembrane region" description="Helical" evidence="1">
    <location>
        <begin position="270"/>
        <end position="289"/>
    </location>
</feature>
<organism evidence="2 3">
    <name type="scientific">Acanthoscelides obtectus</name>
    <name type="common">Bean weevil</name>
    <name type="synonym">Bruchus obtectus</name>
    <dbReference type="NCBI Taxonomy" id="200917"/>
    <lineage>
        <taxon>Eukaryota</taxon>
        <taxon>Metazoa</taxon>
        <taxon>Ecdysozoa</taxon>
        <taxon>Arthropoda</taxon>
        <taxon>Hexapoda</taxon>
        <taxon>Insecta</taxon>
        <taxon>Pterygota</taxon>
        <taxon>Neoptera</taxon>
        <taxon>Endopterygota</taxon>
        <taxon>Coleoptera</taxon>
        <taxon>Polyphaga</taxon>
        <taxon>Cucujiformia</taxon>
        <taxon>Chrysomeloidea</taxon>
        <taxon>Chrysomelidae</taxon>
        <taxon>Bruchinae</taxon>
        <taxon>Bruchini</taxon>
        <taxon>Acanthoscelides</taxon>
    </lineage>
</organism>
<comment type="caution">
    <text evidence="2">The sequence shown here is derived from an EMBL/GenBank/DDBJ whole genome shotgun (WGS) entry which is preliminary data.</text>
</comment>
<dbReference type="Pfam" id="PF07690">
    <property type="entry name" value="MFS_1"/>
    <property type="match status" value="1"/>
</dbReference>
<feature type="transmembrane region" description="Helical" evidence="1">
    <location>
        <begin position="48"/>
        <end position="69"/>
    </location>
</feature>
<evidence type="ECO:0000313" key="3">
    <source>
        <dbReference type="Proteomes" id="UP001152888"/>
    </source>
</evidence>
<dbReference type="Gene3D" id="1.20.1250.20">
    <property type="entry name" value="MFS general substrate transporter like domains"/>
    <property type="match status" value="1"/>
</dbReference>
<dbReference type="GO" id="GO:0022857">
    <property type="term" value="F:transmembrane transporter activity"/>
    <property type="evidence" value="ECO:0007669"/>
    <property type="project" value="InterPro"/>
</dbReference>
<keyword evidence="1" id="KW-1133">Transmembrane helix</keyword>
<feature type="transmembrane region" description="Helical" evidence="1">
    <location>
        <begin position="170"/>
        <end position="189"/>
    </location>
</feature>
<dbReference type="InterPro" id="IPR036259">
    <property type="entry name" value="MFS_trans_sf"/>
</dbReference>
<dbReference type="EMBL" id="CAKOFQ010008216">
    <property type="protein sequence ID" value="CAH2012727.1"/>
    <property type="molecule type" value="Genomic_DNA"/>
</dbReference>
<name>A0A9P0MG49_ACAOB</name>
<feature type="transmembrane region" description="Helical" evidence="1">
    <location>
        <begin position="309"/>
        <end position="333"/>
    </location>
</feature>
<dbReference type="AlphaFoldDB" id="A0A9P0MG49"/>
<dbReference type="Proteomes" id="UP001152888">
    <property type="component" value="Unassembled WGS sequence"/>
</dbReference>
<proteinExistence type="predicted"/>
<evidence type="ECO:0000313" key="2">
    <source>
        <dbReference type="EMBL" id="CAH2012727.1"/>
    </source>
</evidence>
<dbReference type="PANTHER" id="PTHR23518">
    <property type="entry name" value="C-METHYLTRANSFERASE"/>
    <property type="match status" value="1"/>
</dbReference>